<protein>
    <recommendedName>
        <fullName evidence="3">Protein inturned</fullName>
    </recommendedName>
</protein>
<evidence type="ECO:0000256" key="3">
    <source>
        <dbReference type="ARBA" id="ARBA00015639"/>
    </source>
</evidence>
<dbReference type="InterPro" id="IPR043988">
    <property type="entry name" value="CCZ1/INTU_longin_2"/>
</dbReference>
<evidence type="ECO:0000256" key="5">
    <source>
        <dbReference type="ARBA" id="ARBA00022490"/>
    </source>
</evidence>
<evidence type="ECO:0000259" key="8">
    <source>
        <dbReference type="Pfam" id="PF19032"/>
    </source>
</evidence>
<dbReference type="AlphaFoldDB" id="A0AAE0SXQ8"/>
<keyword evidence="5" id="KW-0963">Cytoplasm</keyword>
<evidence type="ECO:0000259" key="9">
    <source>
        <dbReference type="Pfam" id="PF19033"/>
    </source>
</evidence>
<dbReference type="GO" id="GO:0060271">
    <property type="term" value="P:cilium assembly"/>
    <property type="evidence" value="ECO:0007669"/>
    <property type="project" value="InterPro"/>
</dbReference>
<evidence type="ECO:0000256" key="4">
    <source>
        <dbReference type="ARBA" id="ARBA00022473"/>
    </source>
</evidence>
<dbReference type="GO" id="GO:0001736">
    <property type="term" value="P:establishment of planar polarity"/>
    <property type="evidence" value="ECO:0007669"/>
    <property type="project" value="InterPro"/>
</dbReference>
<comment type="similarity">
    <text evidence="2">Belongs to the inturned family.</text>
</comment>
<dbReference type="EMBL" id="JAEAOA010000768">
    <property type="protein sequence ID" value="KAK3600009.1"/>
    <property type="molecule type" value="Genomic_DNA"/>
</dbReference>
<dbReference type="GO" id="GO:0016192">
    <property type="term" value="P:vesicle-mediated transport"/>
    <property type="evidence" value="ECO:0007669"/>
    <property type="project" value="InterPro"/>
</dbReference>
<accession>A0AAE0SXQ8</accession>
<keyword evidence="6" id="KW-0970">Cilium biogenesis/degradation</keyword>
<dbReference type="InterPro" id="IPR039151">
    <property type="entry name" value="INTU"/>
</dbReference>
<keyword evidence="11" id="KW-1185">Reference proteome</keyword>
<feature type="domain" description="CCZ1/INTU/HSP4 first Longin" evidence="7">
    <location>
        <begin position="389"/>
        <end position="497"/>
    </location>
</feature>
<reference evidence="10" key="1">
    <citation type="journal article" date="2021" name="Genome Biol. Evol.">
        <title>A High-Quality Reference Genome for a Parasitic Bivalve with Doubly Uniparental Inheritance (Bivalvia: Unionida).</title>
        <authorList>
            <person name="Smith C.H."/>
        </authorList>
    </citation>
    <scope>NUCLEOTIDE SEQUENCE</scope>
    <source>
        <strain evidence="10">CHS0354</strain>
    </source>
</reference>
<dbReference type="SUPFAM" id="SSF50156">
    <property type="entry name" value="PDZ domain-like"/>
    <property type="match status" value="1"/>
</dbReference>
<evidence type="ECO:0000256" key="2">
    <source>
        <dbReference type="ARBA" id="ARBA00010034"/>
    </source>
</evidence>
<dbReference type="Pfam" id="PF19032">
    <property type="entry name" value="Intu_longin_2"/>
    <property type="match status" value="1"/>
</dbReference>
<proteinExistence type="inferred from homology"/>
<gene>
    <name evidence="10" type="ORF">CHS0354_012670</name>
</gene>
<dbReference type="PANTHER" id="PTHR21082:SF4">
    <property type="entry name" value="PROTEIN INTURNED"/>
    <property type="match status" value="1"/>
</dbReference>
<evidence type="ECO:0000313" key="10">
    <source>
        <dbReference type="EMBL" id="KAK3600009.1"/>
    </source>
</evidence>
<comment type="subcellular location">
    <subcellularLocation>
        <location evidence="1">Cytoplasm</location>
    </subcellularLocation>
</comment>
<dbReference type="Pfam" id="PF19033">
    <property type="entry name" value="Intu_longin_3"/>
    <property type="match status" value="1"/>
</dbReference>
<dbReference type="InterPro" id="IPR036034">
    <property type="entry name" value="PDZ_sf"/>
</dbReference>
<dbReference type="Pfam" id="PF19031">
    <property type="entry name" value="Intu_longin_1"/>
    <property type="match status" value="1"/>
</dbReference>
<evidence type="ECO:0000256" key="1">
    <source>
        <dbReference type="ARBA" id="ARBA00004496"/>
    </source>
</evidence>
<dbReference type="GO" id="GO:0005737">
    <property type="term" value="C:cytoplasm"/>
    <property type="evidence" value="ECO:0007669"/>
    <property type="project" value="UniProtKB-SubCell"/>
</dbReference>
<evidence type="ECO:0000256" key="6">
    <source>
        <dbReference type="ARBA" id="ARBA00022794"/>
    </source>
</evidence>
<feature type="domain" description="CCZ1/INTU/HPS4 third Longin" evidence="9">
    <location>
        <begin position="838"/>
        <end position="970"/>
    </location>
</feature>
<dbReference type="Gene3D" id="2.30.42.10">
    <property type="match status" value="1"/>
</dbReference>
<comment type="caution">
    <text evidence="10">The sequence shown here is derived from an EMBL/GenBank/DDBJ whole genome shotgun (WGS) entry which is preliminary data.</text>
</comment>
<reference evidence="10" key="3">
    <citation type="submission" date="2023-05" db="EMBL/GenBank/DDBJ databases">
        <authorList>
            <person name="Smith C.H."/>
        </authorList>
    </citation>
    <scope>NUCLEOTIDE SEQUENCE</scope>
    <source>
        <strain evidence="10">CHS0354</strain>
        <tissue evidence="10">Mantle</tissue>
    </source>
</reference>
<dbReference type="InterPro" id="IPR043989">
    <property type="entry name" value="CCZ1/INTU/HSP4_longin_3"/>
</dbReference>
<feature type="domain" description="CCZ1/INTU second Longin" evidence="8">
    <location>
        <begin position="586"/>
        <end position="705"/>
    </location>
</feature>
<dbReference type="GO" id="GO:0005929">
    <property type="term" value="C:cilium"/>
    <property type="evidence" value="ECO:0007669"/>
    <property type="project" value="TreeGrafter"/>
</dbReference>
<organism evidence="10 11">
    <name type="scientific">Potamilus streckersoni</name>
    <dbReference type="NCBI Taxonomy" id="2493646"/>
    <lineage>
        <taxon>Eukaryota</taxon>
        <taxon>Metazoa</taxon>
        <taxon>Spiralia</taxon>
        <taxon>Lophotrochozoa</taxon>
        <taxon>Mollusca</taxon>
        <taxon>Bivalvia</taxon>
        <taxon>Autobranchia</taxon>
        <taxon>Heteroconchia</taxon>
        <taxon>Palaeoheterodonta</taxon>
        <taxon>Unionida</taxon>
        <taxon>Unionoidea</taxon>
        <taxon>Unionidae</taxon>
        <taxon>Ambleminae</taxon>
        <taxon>Lampsilini</taxon>
        <taxon>Potamilus</taxon>
    </lineage>
</organism>
<dbReference type="InterPro" id="IPR043987">
    <property type="entry name" value="CCZ1/INTU/HSP4_longin_1"/>
</dbReference>
<sequence>MFGLKVPVKKELRTPGFDGVQAIFRNSGLRESSPWSTKVNERGQIFYLEIEENIHDVSQDSISHLEKDCFCTCSDCATDDTGYSTDSDQISTKKEEENTFHSQSPISIKSDFVDCSKQINDLFNSAACDYKTIEECVDDLFRSNSGRIELDVTDDINLIHNDISRIFRTKLNQDCFNGLKRDVAEVSCDKSGERFSNSNKFRTQSSASIELEDRTKCKCDKRKERDTAEMEDERTFVMKLKSLRNKGEGWSAVEMCEKILGVIPGYFHSNGFGSSRRGKRKDQRVRVRGLVPIGVAARQANVRVGDWLKSINDQDVTWENLSSVLQVLLYQKQAKITVLHAKKQSENGSTILMKKVQLVPDHLVQLITSSNDDSFEVNGMVEDAQDPFYGVLYLSLEGLKSEDLKGKEDIVYQFPTKDNKITEIRGLFMTLVNIMDDVSDSSVQCSSVIYDDTQVQVAYYREGSSVFLIAAPENRIDTFALSSLVKDIVRLFLVMYGSVHNAFNQSTNHKQLHSLFTIIYQCHTSQLHDNRLSRLKKVNEVSQSVQCLPLPCEIKSEVGRTLEDFEAADFGDMSDSFYGCRRSYSILGSCIFFKDQLMCSHLPKEDLMDICLYLKYHFLFDLSVNQSLGQLVIWREIFPTRQCHDVPEEQSFGYSEPLSARWFWLVVGYKHMMLCALLEAGGCTLLKTGRSTPDPFLIDQAKVVLMHLDNLGITSHCENSRAASGFVSQVCPDDVCHASSRLDVLKKSFKKAPVKEYSSHLEGGSDSVVLPRRILHSRKDSLGSEGSTESGGSDSVFKISRKGRLFPDPSVSVHDIIDHRPEVFPVSFHRKLTVGTENCLFHFLYFDHLEGVVISTNQKLENSSHLARDIYQNFHHCCCQMKKSFDNARSKRVLIKEDKVGRYGIDDTFLMVREEAVLFTCTVSSTDKNSQTSLSYWVVGRCLSRSMKKEVFLCFHESAPQTVIELAYKLALGFNPS</sequence>
<evidence type="ECO:0000313" key="11">
    <source>
        <dbReference type="Proteomes" id="UP001195483"/>
    </source>
</evidence>
<dbReference type="Proteomes" id="UP001195483">
    <property type="component" value="Unassembled WGS sequence"/>
</dbReference>
<dbReference type="GO" id="GO:0007399">
    <property type="term" value="P:nervous system development"/>
    <property type="evidence" value="ECO:0007669"/>
    <property type="project" value="TreeGrafter"/>
</dbReference>
<name>A0AAE0SXQ8_9BIVA</name>
<dbReference type="PANTHER" id="PTHR21082">
    <property type="entry name" value="PROTEIN INTURNED"/>
    <property type="match status" value="1"/>
</dbReference>
<reference evidence="10" key="2">
    <citation type="journal article" date="2021" name="Genome Biol. Evol.">
        <title>Developing a high-quality reference genome for a parasitic bivalve with doubly uniparental inheritance (Bivalvia: Unionida).</title>
        <authorList>
            <person name="Smith C.H."/>
        </authorList>
    </citation>
    <scope>NUCLEOTIDE SEQUENCE</scope>
    <source>
        <strain evidence="10">CHS0354</strain>
        <tissue evidence="10">Mantle</tissue>
    </source>
</reference>
<keyword evidence="4" id="KW-0217">Developmental protein</keyword>
<evidence type="ECO:0000259" key="7">
    <source>
        <dbReference type="Pfam" id="PF19031"/>
    </source>
</evidence>